<dbReference type="EMBL" id="BGPR01005180">
    <property type="protein sequence ID" value="GBN07708.1"/>
    <property type="molecule type" value="Genomic_DNA"/>
</dbReference>
<gene>
    <name evidence="1" type="ORF">AVEN_237604_1</name>
</gene>
<evidence type="ECO:0000313" key="1">
    <source>
        <dbReference type="EMBL" id="GBN07708.1"/>
    </source>
</evidence>
<dbReference type="Proteomes" id="UP000499080">
    <property type="component" value="Unassembled WGS sequence"/>
</dbReference>
<keyword evidence="2" id="KW-1185">Reference proteome</keyword>
<name>A0A4Y2KZF6_ARAVE</name>
<accession>A0A4Y2KZF6</accession>
<organism evidence="1 2">
    <name type="scientific">Araneus ventricosus</name>
    <name type="common">Orbweaver spider</name>
    <name type="synonym">Epeira ventricosa</name>
    <dbReference type="NCBI Taxonomy" id="182803"/>
    <lineage>
        <taxon>Eukaryota</taxon>
        <taxon>Metazoa</taxon>
        <taxon>Ecdysozoa</taxon>
        <taxon>Arthropoda</taxon>
        <taxon>Chelicerata</taxon>
        <taxon>Arachnida</taxon>
        <taxon>Araneae</taxon>
        <taxon>Araneomorphae</taxon>
        <taxon>Entelegynae</taxon>
        <taxon>Araneoidea</taxon>
        <taxon>Araneidae</taxon>
        <taxon>Araneus</taxon>
    </lineage>
</organism>
<comment type="caution">
    <text evidence="1">The sequence shown here is derived from an EMBL/GenBank/DDBJ whole genome shotgun (WGS) entry which is preliminary data.</text>
</comment>
<protein>
    <submittedName>
        <fullName evidence="1">Uncharacterized protein</fullName>
    </submittedName>
</protein>
<dbReference type="AlphaFoldDB" id="A0A4Y2KZF6"/>
<reference evidence="1 2" key="1">
    <citation type="journal article" date="2019" name="Sci. Rep.">
        <title>Orb-weaving spider Araneus ventricosus genome elucidates the spidroin gene catalogue.</title>
        <authorList>
            <person name="Kono N."/>
            <person name="Nakamura H."/>
            <person name="Ohtoshi R."/>
            <person name="Moran D.A.P."/>
            <person name="Shinohara A."/>
            <person name="Yoshida Y."/>
            <person name="Fujiwara M."/>
            <person name="Mori M."/>
            <person name="Tomita M."/>
            <person name="Arakawa K."/>
        </authorList>
    </citation>
    <scope>NUCLEOTIDE SEQUENCE [LARGE SCALE GENOMIC DNA]</scope>
</reference>
<evidence type="ECO:0000313" key="2">
    <source>
        <dbReference type="Proteomes" id="UP000499080"/>
    </source>
</evidence>
<sequence length="93" mass="10482">MKWCRVRIVWCSDNSHLKRCTKSRITGSYAVERCLVTTEYLSRAVLPPATVVRTFGEEGVSSGVALVSSSRLKTMRSVPKFFSYCFNCFKTGC</sequence>
<proteinExistence type="predicted"/>